<dbReference type="Gene3D" id="3.30.70.1230">
    <property type="entry name" value="Nucleotide cyclase"/>
    <property type="match status" value="1"/>
</dbReference>
<evidence type="ECO:0000313" key="4">
    <source>
        <dbReference type="Proteomes" id="UP000183982"/>
    </source>
</evidence>
<dbReference type="InterPro" id="IPR050697">
    <property type="entry name" value="Adenylyl/Guanylyl_Cyclase_3/4"/>
</dbReference>
<dbReference type="STRING" id="1470563.SAMN05444000_1061"/>
<reference evidence="4" key="1">
    <citation type="submission" date="2016-11" db="EMBL/GenBank/DDBJ databases">
        <authorList>
            <person name="Varghese N."/>
            <person name="Submissions S."/>
        </authorList>
    </citation>
    <scope>NUCLEOTIDE SEQUENCE [LARGE SCALE GENOMIC DNA]</scope>
    <source>
        <strain evidence="4">DSM 100564</strain>
    </source>
</reference>
<evidence type="ECO:0000256" key="1">
    <source>
        <dbReference type="PROSITE-ProRule" id="PRU00339"/>
    </source>
</evidence>
<dbReference type="InterPro" id="IPR011990">
    <property type="entry name" value="TPR-like_helical_dom_sf"/>
</dbReference>
<name>A0A1M6HAZ8_9RHOB</name>
<dbReference type="GO" id="GO:0004016">
    <property type="term" value="F:adenylate cyclase activity"/>
    <property type="evidence" value="ECO:0007669"/>
    <property type="project" value="UniProtKB-ARBA"/>
</dbReference>
<dbReference type="PROSITE" id="PS50005">
    <property type="entry name" value="TPR"/>
    <property type="match status" value="2"/>
</dbReference>
<dbReference type="AlphaFoldDB" id="A0A1M6HAZ8"/>
<dbReference type="RefSeq" id="WP_073250922.1">
    <property type="nucleotide sequence ID" value="NZ_FQZQ01000006.1"/>
</dbReference>
<dbReference type="GO" id="GO:0035556">
    <property type="term" value="P:intracellular signal transduction"/>
    <property type="evidence" value="ECO:0007669"/>
    <property type="project" value="InterPro"/>
</dbReference>
<evidence type="ECO:0000259" key="2">
    <source>
        <dbReference type="PROSITE" id="PS50125"/>
    </source>
</evidence>
<keyword evidence="4" id="KW-1185">Reference proteome</keyword>
<dbReference type="InterPro" id="IPR019734">
    <property type="entry name" value="TPR_rpt"/>
</dbReference>
<dbReference type="NCBIfam" id="NF047558">
    <property type="entry name" value="TPR_END_plus"/>
    <property type="match status" value="1"/>
</dbReference>
<dbReference type="Pfam" id="PF13181">
    <property type="entry name" value="TPR_8"/>
    <property type="match status" value="1"/>
</dbReference>
<feature type="repeat" description="TPR" evidence="1">
    <location>
        <begin position="420"/>
        <end position="453"/>
    </location>
</feature>
<dbReference type="PANTHER" id="PTHR43081:SF19">
    <property type="entry name" value="PH-SENSITIVE ADENYLATE CYCLASE RV1264"/>
    <property type="match status" value="1"/>
</dbReference>
<dbReference type="GO" id="GO:0006171">
    <property type="term" value="P:cAMP biosynthetic process"/>
    <property type="evidence" value="ECO:0007669"/>
    <property type="project" value="TreeGrafter"/>
</dbReference>
<dbReference type="SMART" id="SM00028">
    <property type="entry name" value="TPR"/>
    <property type="match status" value="4"/>
</dbReference>
<dbReference type="OrthoDB" id="54411at2"/>
<accession>A0A1M6HAZ8</accession>
<dbReference type="SUPFAM" id="SSF55073">
    <property type="entry name" value="Nucleotide cyclase"/>
    <property type="match status" value="1"/>
</dbReference>
<dbReference type="Gene3D" id="1.25.40.10">
    <property type="entry name" value="Tetratricopeptide repeat domain"/>
    <property type="match status" value="3"/>
</dbReference>
<dbReference type="Gene3D" id="3.40.50.10070">
    <property type="entry name" value="TolB, N-terminal domain"/>
    <property type="match status" value="1"/>
</dbReference>
<dbReference type="SUPFAM" id="SSF48452">
    <property type="entry name" value="TPR-like"/>
    <property type="match status" value="1"/>
</dbReference>
<protein>
    <submittedName>
        <fullName evidence="3">Adenylate cyclase</fullName>
    </submittedName>
</protein>
<dbReference type="EMBL" id="FQZQ01000006">
    <property type="protein sequence ID" value="SHJ19398.1"/>
    <property type="molecule type" value="Genomic_DNA"/>
</dbReference>
<sequence>MENEPIERRLTAILAADVVGYGRLMEANEERTLAALKHHRREFFDPTLAKHGGRLFKVMGDGFLVEFSSVTRALQCAVEIQRGMPGRNTGVPEDRQIRFRIGINVGDLIVEGDDFFGDGVILATRLEGLAKPGGIACSAFTRSQIGNKIDVDFADQGEIAIKNASKPVHVYFVELSERSSDKSSGLHTHAKDTLISDNPSVAVIPFANVSNDPEQEYFSDGITEDIITDLSKVSGLSVISRNTVFTLKGKALNLEETAKNLGVSYLVDGSVRKAGNRVRITVQLVEGVTDQPIWAERYDRDLTDIFAVQDEITHAVVDQLKVTLLPEERKAIEQEQTGSPEAYNAYLRGAEFLRNRTKSSLLSARQLFSQAVEFDPEYAKAYAGIANCATWLKTHHGADITIEEILSITDKALAIDPDLADAHAARGAAMWIDDRRNEAISAFEQALSIDPDSYEALFYAARFFETIGNFENAAVHYTRATEVRPDDYQAPLRLSEALFSLQRPETAKQYTQIGIKRAQEALKLHPENSRPAQLGAAALARIDEKAKAKAWLSRAMEIDPDDNHMRYNAACTYAQLGEIDLAFEMLNKWIEKAATNLLLWFQKDPDLGPIRNDPRYQGLLDRAQS</sequence>
<feature type="repeat" description="TPR" evidence="1">
    <location>
        <begin position="454"/>
        <end position="487"/>
    </location>
</feature>
<dbReference type="Proteomes" id="UP000183982">
    <property type="component" value="Unassembled WGS sequence"/>
</dbReference>
<proteinExistence type="predicted"/>
<dbReference type="PROSITE" id="PS50125">
    <property type="entry name" value="GUANYLATE_CYCLASE_2"/>
    <property type="match status" value="1"/>
</dbReference>
<evidence type="ECO:0000313" key="3">
    <source>
        <dbReference type="EMBL" id="SHJ19398.1"/>
    </source>
</evidence>
<gene>
    <name evidence="3" type="ORF">SAMN05444000_1061</name>
</gene>
<keyword evidence="1" id="KW-0802">TPR repeat</keyword>
<dbReference type="InterPro" id="IPR029787">
    <property type="entry name" value="Nucleotide_cyclase"/>
</dbReference>
<dbReference type="CDD" id="cd07302">
    <property type="entry name" value="CHD"/>
    <property type="match status" value="1"/>
</dbReference>
<feature type="domain" description="Guanylate cyclase" evidence="2">
    <location>
        <begin position="12"/>
        <end position="127"/>
    </location>
</feature>
<organism evidence="3 4">
    <name type="scientific">Shimia gijangensis</name>
    <dbReference type="NCBI Taxonomy" id="1470563"/>
    <lineage>
        <taxon>Bacteria</taxon>
        <taxon>Pseudomonadati</taxon>
        <taxon>Pseudomonadota</taxon>
        <taxon>Alphaproteobacteria</taxon>
        <taxon>Rhodobacterales</taxon>
        <taxon>Roseobacteraceae</taxon>
    </lineage>
</organism>
<dbReference type="PANTHER" id="PTHR43081">
    <property type="entry name" value="ADENYLATE CYCLASE, TERMINAL-DIFFERENTIATION SPECIFIC-RELATED"/>
    <property type="match status" value="1"/>
</dbReference>
<dbReference type="Pfam" id="PF00211">
    <property type="entry name" value="Guanylate_cyc"/>
    <property type="match status" value="1"/>
</dbReference>
<dbReference type="InterPro" id="IPR001054">
    <property type="entry name" value="A/G_cyclase"/>
</dbReference>